<evidence type="ECO:0000259" key="11">
    <source>
        <dbReference type="SMART" id="SM00478"/>
    </source>
</evidence>
<dbReference type="EC" id="4.2.99.18" evidence="10"/>
<dbReference type="GO" id="GO:0019104">
    <property type="term" value="F:DNA N-glycosylase activity"/>
    <property type="evidence" value="ECO:0007669"/>
    <property type="project" value="UniProtKB-UniRule"/>
</dbReference>
<dbReference type="PANTHER" id="PTHR10359:SF18">
    <property type="entry name" value="ENDONUCLEASE III"/>
    <property type="match status" value="1"/>
</dbReference>
<dbReference type="PIRSF" id="PIRSF001435">
    <property type="entry name" value="Nth"/>
    <property type="match status" value="1"/>
</dbReference>
<feature type="domain" description="HhH-GPD" evidence="11">
    <location>
        <begin position="53"/>
        <end position="201"/>
    </location>
</feature>
<keyword evidence="3" id="KW-0479">Metal-binding</keyword>
<sequence length="217" mass="24521">MTTAKNKQVSHDEQLLNDEEALKVLNRILAMYPDAKGELNWDNVFHLVCAVAISAQTTDKMVNRVTPKLFSDYPTPADMAQADIKDLEADISKIGLFRSKAKHLKEMAQILVENFDGEVPKDKKLLMTLPGVGEKTANVVLAEAYGVPAIAVDTHVARISKKFKIVPENAKPHEIEKRLEEILPKEQWIKTHHAMIFFGRYTMPARAKDPNPYNYLK</sequence>
<dbReference type="InterPro" id="IPR003265">
    <property type="entry name" value="HhH-GPD_domain"/>
</dbReference>
<dbReference type="Proteomes" id="UP001213015">
    <property type="component" value="Unassembled WGS sequence"/>
</dbReference>
<evidence type="ECO:0000313" key="12">
    <source>
        <dbReference type="EMBL" id="MCZ3844413.1"/>
    </source>
</evidence>
<dbReference type="SUPFAM" id="SSF48150">
    <property type="entry name" value="DNA-glycosylase"/>
    <property type="match status" value="1"/>
</dbReference>
<dbReference type="GO" id="GO:0046872">
    <property type="term" value="F:metal ion binding"/>
    <property type="evidence" value="ECO:0007669"/>
    <property type="project" value="UniProtKB-KW"/>
</dbReference>
<evidence type="ECO:0000256" key="8">
    <source>
        <dbReference type="ARBA" id="ARBA00023204"/>
    </source>
</evidence>
<proteinExistence type="inferred from homology"/>
<reference evidence="12" key="1">
    <citation type="submission" date="2022-01" db="EMBL/GenBank/DDBJ databases">
        <title>VMRC isolate genome collection.</title>
        <authorList>
            <person name="France M."/>
            <person name="Rutt L."/>
            <person name="Humphrys M."/>
            <person name="Ravel J."/>
        </authorList>
    </citation>
    <scope>NUCLEOTIDE SEQUENCE</scope>
    <source>
        <strain evidence="12">C0127B5</strain>
    </source>
</reference>
<evidence type="ECO:0000256" key="6">
    <source>
        <dbReference type="ARBA" id="ARBA00023004"/>
    </source>
</evidence>
<comment type="caution">
    <text evidence="12">The sequence shown here is derived from an EMBL/GenBank/DDBJ whole genome shotgun (WGS) entry which is preliminary data.</text>
</comment>
<dbReference type="InterPro" id="IPR011257">
    <property type="entry name" value="DNA_glycosylase"/>
</dbReference>
<keyword evidence="10" id="KW-0238">DNA-binding</keyword>
<keyword evidence="7" id="KW-0411">Iron-sulfur</keyword>
<dbReference type="PROSITE" id="PS01155">
    <property type="entry name" value="ENDONUCLEASE_III_2"/>
    <property type="match status" value="1"/>
</dbReference>
<evidence type="ECO:0000313" key="13">
    <source>
        <dbReference type="Proteomes" id="UP001213015"/>
    </source>
</evidence>
<dbReference type="GO" id="GO:0006285">
    <property type="term" value="P:base-excision repair, AP site formation"/>
    <property type="evidence" value="ECO:0007669"/>
    <property type="project" value="TreeGrafter"/>
</dbReference>
<dbReference type="GO" id="GO:0140078">
    <property type="term" value="F:class I DNA-(apurinic or apyrimidinic site) endonuclease activity"/>
    <property type="evidence" value="ECO:0007669"/>
    <property type="project" value="UniProtKB-EC"/>
</dbReference>
<dbReference type="Pfam" id="PF00730">
    <property type="entry name" value="HhH-GPD"/>
    <property type="match status" value="1"/>
</dbReference>
<gene>
    <name evidence="10 12" type="primary">nth</name>
    <name evidence="12" type="ORF">L2422_02585</name>
</gene>
<evidence type="ECO:0000256" key="7">
    <source>
        <dbReference type="ARBA" id="ARBA00023014"/>
    </source>
</evidence>
<dbReference type="Gene3D" id="1.10.340.30">
    <property type="entry name" value="Hypothetical protein, domain 2"/>
    <property type="match status" value="1"/>
</dbReference>
<dbReference type="EMBL" id="JAKHLF010000002">
    <property type="protein sequence ID" value="MCZ3844413.1"/>
    <property type="molecule type" value="Genomic_DNA"/>
</dbReference>
<organism evidence="12 13">
    <name type="scientific">Lactobacillus mulieris</name>
    <dbReference type="NCBI Taxonomy" id="2508708"/>
    <lineage>
        <taxon>Bacteria</taxon>
        <taxon>Bacillati</taxon>
        <taxon>Bacillota</taxon>
        <taxon>Bacilli</taxon>
        <taxon>Lactobacillales</taxon>
        <taxon>Lactobacillaceae</taxon>
        <taxon>Lactobacillus</taxon>
    </lineage>
</organism>
<dbReference type="CDD" id="cd00056">
    <property type="entry name" value="ENDO3c"/>
    <property type="match status" value="1"/>
</dbReference>
<comment type="caution">
    <text evidence="10">Lacks conserved residue(s) required for the propagation of feature annotation.</text>
</comment>
<dbReference type="NCBIfam" id="TIGR01083">
    <property type="entry name" value="nth"/>
    <property type="match status" value="1"/>
</dbReference>
<dbReference type="InterPro" id="IPR023170">
    <property type="entry name" value="HhH_base_excis_C"/>
</dbReference>
<name>A0AAP3GWS5_9LACO</name>
<dbReference type="FunFam" id="1.10.340.30:FF:000001">
    <property type="entry name" value="Endonuclease III"/>
    <property type="match status" value="1"/>
</dbReference>
<comment type="cofactor">
    <cofactor evidence="10">
        <name>[4Fe-4S] cluster</name>
        <dbReference type="ChEBI" id="CHEBI:49883"/>
    </cofactor>
    <text evidence="10">Binds 1 [4Fe-4S] cluster.</text>
</comment>
<comment type="function">
    <text evidence="10">DNA repair enzyme that has both DNA N-glycosylase activity and AP-lyase activity. The DNA N-glycosylase activity releases various damaged pyrimidines from DNA by cleaving the N-glycosidic bond, leaving an AP (apurinic/apyrimidinic) site. The AP-lyase activity cleaves the phosphodiester bond 3' to the AP site by a beta-elimination, leaving a 3'-terminal unsaturated sugar and a product with a terminal 5'-phosphate.</text>
</comment>
<keyword evidence="10" id="KW-0456">Lyase</keyword>
<evidence type="ECO:0000256" key="3">
    <source>
        <dbReference type="ARBA" id="ARBA00022723"/>
    </source>
</evidence>
<dbReference type="GO" id="GO:0051539">
    <property type="term" value="F:4 iron, 4 sulfur cluster binding"/>
    <property type="evidence" value="ECO:0007669"/>
    <property type="project" value="UniProtKB-KW"/>
</dbReference>
<keyword evidence="5 10" id="KW-0378">Hydrolase</keyword>
<comment type="catalytic activity">
    <reaction evidence="10">
        <text>2'-deoxyribonucleotide-(2'-deoxyribose 5'-phosphate)-2'-deoxyribonucleotide-DNA = a 3'-end 2'-deoxyribonucleotide-(2,3-dehydro-2,3-deoxyribose 5'-phosphate)-DNA + a 5'-end 5'-phospho-2'-deoxyribonucleoside-DNA + H(+)</text>
        <dbReference type="Rhea" id="RHEA:66592"/>
        <dbReference type="Rhea" id="RHEA-COMP:13180"/>
        <dbReference type="Rhea" id="RHEA-COMP:16897"/>
        <dbReference type="Rhea" id="RHEA-COMP:17067"/>
        <dbReference type="ChEBI" id="CHEBI:15378"/>
        <dbReference type="ChEBI" id="CHEBI:136412"/>
        <dbReference type="ChEBI" id="CHEBI:157695"/>
        <dbReference type="ChEBI" id="CHEBI:167181"/>
        <dbReference type="EC" id="4.2.99.18"/>
    </reaction>
</comment>
<keyword evidence="4 10" id="KW-0227">DNA damage</keyword>
<dbReference type="Gene3D" id="1.10.1670.10">
    <property type="entry name" value="Helix-hairpin-Helix base-excision DNA repair enzymes (C-terminal)"/>
    <property type="match status" value="1"/>
</dbReference>
<accession>A0AAP3GWS5</accession>
<dbReference type="AlphaFoldDB" id="A0AAP3GWS5"/>
<dbReference type="SMART" id="SM00478">
    <property type="entry name" value="ENDO3c"/>
    <property type="match status" value="1"/>
</dbReference>
<keyword evidence="9 10" id="KW-0326">Glycosidase</keyword>
<dbReference type="GO" id="GO:0003677">
    <property type="term" value="F:DNA binding"/>
    <property type="evidence" value="ECO:0007669"/>
    <property type="project" value="UniProtKB-UniRule"/>
</dbReference>
<evidence type="ECO:0000256" key="5">
    <source>
        <dbReference type="ARBA" id="ARBA00022801"/>
    </source>
</evidence>
<evidence type="ECO:0000256" key="9">
    <source>
        <dbReference type="ARBA" id="ARBA00023295"/>
    </source>
</evidence>
<evidence type="ECO:0000256" key="1">
    <source>
        <dbReference type="ARBA" id="ARBA00008343"/>
    </source>
</evidence>
<evidence type="ECO:0000256" key="4">
    <source>
        <dbReference type="ARBA" id="ARBA00022763"/>
    </source>
</evidence>
<keyword evidence="2" id="KW-0004">4Fe-4S</keyword>
<dbReference type="GeneID" id="97459578"/>
<keyword evidence="12" id="KW-0540">Nuclease</keyword>
<evidence type="ECO:0000256" key="10">
    <source>
        <dbReference type="HAMAP-Rule" id="MF_00942"/>
    </source>
</evidence>
<keyword evidence="12" id="KW-0255">Endonuclease</keyword>
<dbReference type="RefSeq" id="WP_006587326.1">
    <property type="nucleotide sequence ID" value="NZ_CABMGH010000001.1"/>
</dbReference>
<evidence type="ECO:0000256" key="2">
    <source>
        <dbReference type="ARBA" id="ARBA00022485"/>
    </source>
</evidence>
<keyword evidence="6" id="KW-0408">Iron</keyword>
<dbReference type="InterPro" id="IPR004036">
    <property type="entry name" value="Endonuclease-III-like_CS2"/>
</dbReference>
<dbReference type="HAMAP" id="MF_00942">
    <property type="entry name" value="Nth"/>
    <property type="match status" value="1"/>
</dbReference>
<dbReference type="InterPro" id="IPR000445">
    <property type="entry name" value="HhH_motif"/>
</dbReference>
<comment type="similarity">
    <text evidence="1 10">Belongs to the Nth/MutY family.</text>
</comment>
<dbReference type="InterPro" id="IPR005759">
    <property type="entry name" value="Nth"/>
</dbReference>
<keyword evidence="8 10" id="KW-0234">DNA repair</keyword>
<dbReference type="PANTHER" id="PTHR10359">
    <property type="entry name" value="A/G-SPECIFIC ADENINE GLYCOSYLASE/ENDONUCLEASE III"/>
    <property type="match status" value="1"/>
</dbReference>
<protein>
    <recommendedName>
        <fullName evidence="10">Endonuclease III</fullName>
        <ecNumber evidence="10">4.2.99.18</ecNumber>
    </recommendedName>
    <alternativeName>
        <fullName evidence="10">DNA-(apurinic or apyrimidinic site) lyase</fullName>
    </alternativeName>
</protein>
<dbReference type="Pfam" id="PF00633">
    <property type="entry name" value="HHH"/>
    <property type="match status" value="1"/>
</dbReference>